<dbReference type="GO" id="GO:0009252">
    <property type="term" value="P:peptidoglycan biosynthetic process"/>
    <property type="evidence" value="ECO:0007669"/>
    <property type="project" value="UniProtKB-UniRule"/>
</dbReference>
<feature type="binding site" evidence="7">
    <location>
        <begin position="124"/>
        <end position="130"/>
    </location>
    <ligand>
        <name>ATP</name>
        <dbReference type="ChEBI" id="CHEBI:30616"/>
    </ligand>
</feature>
<keyword evidence="7" id="KW-0547">Nucleotide-binding</keyword>
<dbReference type="GO" id="GO:0008360">
    <property type="term" value="P:regulation of cell shape"/>
    <property type="evidence" value="ECO:0007669"/>
    <property type="project" value="UniProtKB-KW"/>
</dbReference>
<evidence type="ECO:0000259" key="10">
    <source>
        <dbReference type="Pfam" id="PF02875"/>
    </source>
</evidence>
<comment type="caution">
    <text evidence="7">Lacks conserved residue(s) required for the propagation of feature annotation.</text>
</comment>
<evidence type="ECO:0000256" key="5">
    <source>
        <dbReference type="ARBA" id="ARBA00023306"/>
    </source>
</evidence>
<comment type="catalytic activity">
    <reaction evidence="7">
        <text>UDP-N-acetyl-alpha-D-muramoyl-L-alanyl-D-glutamate + meso-2,6-diaminopimelate + ATP = UDP-N-acetyl-alpha-D-muramoyl-L-alanyl-gamma-D-glutamyl-meso-2,6-diaminopimelate + ADP + phosphate + H(+)</text>
        <dbReference type="Rhea" id="RHEA:23676"/>
        <dbReference type="ChEBI" id="CHEBI:15378"/>
        <dbReference type="ChEBI" id="CHEBI:30616"/>
        <dbReference type="ChEBI" id="CHEBI:43474"/>
        <dbReference type="ChEBI" id="CHEBI:57791"/>
        <dbReference type="ChEBI" id="CHEBI:83900"/>
        <dbReference type="ChEBI" id="CHEBI:83905"/>
        <dbReference type="ChEBI" id="CHEBI:456216"/>
        <dbReference type="EC" id="6.3.2.13"/>
    </reaction>
</comment>
<dbReference type="PANTHER" id="PTHR23135">
    <property type="entry name" value="MUR LIGASE FAMILY MEMBER"/>
    <property type="match status" value="1"/>
</dbReference>
<feature type="short sequence motif" description="Meso-diaminopimelate recognition motif" evidence="7">
    <location>
        <begin position="425"/>
        <end position="428"/>
    </location>
</feature>
<dbReference type="NCBIfam" id="NF001126">
    <property type="entry name" value="PRK00139.1-4"/>
    <property type="match status" value="1"/>
</dbReference>
<dbReference type="InterPro" id="IPR036615">
    <property type="entry name" value="Mur_ligase_C_dom_sf"/>
</dbReference>
<dbReference type="InterPro" id="IPR013221">
    <property type="entry name" value="Mur_ligase_cen"/>
</dbReference>
<dbReference type="EMBL" id="CP018632">
    <property type="protein sequence ID" value="ASJ75892.1"/>
    <property type="molecule type" value="Genomic_DNA"/>
</dbReference>
<feature type="modified residue" description="N6-carboxylysine" evidence="7">
    <location>
        <position position="233"/>
    </location>
</feature>
<keyword evidence="4 7" id="KW-0573">Peptidoglycan synthesis</keyword>
<dbReference type="Pfam" id="PF08245">
    <property type="entry name" value="Mur_ligase_M"/>
    <property type="match status" value="1"/>
</dbReference>
<feature type="binding site" evidence="7">
    <location>
        <position position="201"/>
    </location>
    <ligand>
        <name>UDP-N-acetyl-alpha-D-muramoyl-L-alanyl-D-glutamate</name>
        <dbReference type="ChEBI" id="CHEBI:83900"/>
    </ligand>
</feature>
<feature type="domain" description="Mur ligase C-terminal" evidence="10">
    <location>
        <begin position="353"/>
        <end position="478"/>
    </location>
</feature>
<dbReference type="GO" id="GO:0000287">
    <property type="term" value="F:magnesium ion binding"/>
    <property type="evidence" value="ECO:0007669"/>
    <property type="project" value="UniProtKB-UniRule"/>
</dbReference>
<dbReference type="GO" id="GO:0008765">
    <property type="term" value="F:UDP-N-acetylmuramoylalanyl-D-glutamate-2,6-diaminopimelate ligase activity"/>
    <property type="evidence" value="ECO:0007669"/>
    <property type="project" value="UniProtKB-UniRule"/>
</dbReference>
<dbReference type="SUPFAM" id="SSF53244">
    <property type="entry name" value="MurD-like peptide ligases, peptide-binding domain"/>
    <property type="match status" value="1"/>
</dbReference>
<evidence type="ECO:0000256" key="1">
    <source>
        <dbReference type="ARBA" id="ARBA00005898"/>
    </source>
</evidence>
<accession>A0A2Z2NWT1</accession>
<dbReference type="Pfam" id="PF01225">
    <property type="entry name" value="Mur_ligase"/>
    <property type="match status" value="1"/>
</dbReference>
<comment type="similarity">
    <text evidence="1 7">Belongs to the MurCDEF family. MurE subfamily.</text>
</comment>
<comment type="PTM">
    <text evidence="7">Carboxylation is probably crucial for Mg(2+) binding and, consequently, for the gamma-phosphate positioning of ATP.</text>
</comment>
<feature type="domain" description="Mur ligase N-terminal catalytic" evidence="9">
    <location>
        <begin position="27"/>
        <end position="110"/>
    </location>
</feature>
<evidence type="ECO:0000313" key="13">
    <source>
        <dbReference type="Proteomes" id="UP000250079"/>
    </source>
</evidence>
<comment type="subcellular location">
    <subcellularLocation>
        <location evidence="7 8">Cytoplasm</location>
    </subcellularLocation>
</comment>
<dbReference type="Gene3D" id="3.40.1390.10">
    <property type="entry name" value="MurE/MurF, N-terminal domain"/>
    <property type="match status" value="1"/>
</dbReference>
<feature type="binding site" evidence="7">
    <location>
        <position position="476"/>
    </location>
    <ligand>
        <name>meso-2,6-diaminopimelate</name>
        <dbReference type="ChEBI" id="CHEBI:57791"/>
    </ligand>
</feature>
<dbReference type="Pfam" id="PF02875">
    <property type="entry name" value="Mur_ligase_C"/>
    <property type="match status" value="1"/>
</dbReference>
<dbReference type="InterPro" id="IPR005761">
    <property type="entry name" value="UDP-N-AcMur-Glu-dNH2Pim_ligase"/>
</dbReference>
<reference evidence="12 13" key="1">
    <citation type="submission" date="2016-12" db="EMBL/GenBank/DDBJ databases">
        <authorList>
            <person name="Song W.-J."/>
            <person name="Kurnit D.M."/>
        </authorList>
    </citation>
    <scope>NUCLEOTIDE SEQUENCE [LARGE SCALE GENOMIC DNA]</scope>
    <source>
        <strain evidence="12 13">IMCC3135</strain>
    </source>
</reference>
<evidence type="ECO:0000256" key="7">
    <source>
        <dbReference type="HAMAP-Rule" id="MF_00208"/>
    </source>
</evidence>
<keyword evidence="7" id="KW-0067">ATP-binding</keyword>
<keyword evidence="5 7" id="KW-0131">Cell cycle</keyword>
<evidence type="ECO:0000259" key="11">
    <source>
        <dbReference type="Pfam" id="PF08245"/>
    </source>
</evidence>
<keyword evidence="6 7" id="KW-0961">Cell wall biogenesis/degradation</keyword>
<dbReference type="RefSeq" id="WP_088920733.1">
    <property type="nucleotide sequence ID" value="NZ_CP018632.1"/>
</dbReference>
<dbReference type="InterPro" id="IPR036565">
    <property type="entry name" value="Mur-like_cat_sf"/>
</dbReference>
<feature type="binding site" evidence="7">
    <location>
        <position position="480"/>
    </location>
    <ligand>
        <name>meso-2,6-diaminopimelate</name>
        <dbReference type="ChEBI" id="CHEBI:57791"/>
    </ligand>
</feature>
<feature type="binding site" evidence="7">
    <location>
        <position position="402"/>
    </location>
    <ligand>
        <name>meso-2,6-diaminopimelate</name>
        <dbReference type="ChEBI" id="CHEBI:57791"/>
    </ligand>
</feature>
<dbReference type="HAMAP" id="MF_00208">
    <property type="entry name" value="MurE"/>
    <property type="match status" value="1"/>
</dbReference>
<evidence type="ECO:0000313" key="12">
    <source>
        <dbReference type="EMBL" id="ASJ75892.1"/>
    </source>
</evidence>
<dbReference type="SUPFAM" id="SSF53623">
    <property type="entry name" value="MurD-like peptide ligases, catalytic domain"/>
    <property type="match status" value="1"/>
</dbReference>
<comment type="pathway">
    <text evidence="7 8">Cell wall biogenesis; peptidoglycan biosynthesis.</text>
</comment>
<feature type="binding site" evidence="7">
    <location>
        <position position="34"/>
    </location>
    <ligand>
        <name>UDP-N-acetyl-alpha-D-muramoyl-L-alanyl-D-glutamate</name>
        <dbReference type="ChEBI" id="CHEBI:83900"/>
    </ligand>
</feature>
<dbReference type="KEGG" id="gai:IMCC3135_29205"/>
<feature type="binding site" evidence="7">
    <location>
        <begin position="425"/>
        <end position="428"/>
    </location>
    <ligand>
        <name>meso-2,6-diaminopimelate</name>
        <dbReference type="ChEBI" id="CHEBI:57791"/>
    </ligand>
</feature>
<gene>
    <name evidence="7 12" type="primary">murE</name>
    <name evidence="12" type="ORF">IMCC3135_29205</name>
</gene>
<organism evidence="12 13">
    <name type="scientific">Granulosicoccus antarcticus IMCC3135</name>
    <dbReference type="NCBI Taxonomy" id="1192854"/>
    <lineage>
        <taxon>Bacteria</taxon>
        <taxon>Pseudomonadati</taxon>
        <taxon>Pseudomonadota</taxon>
        <taxon>Gammaproteobacteria</taxon>
        <taxon>Chromatiales</taxon>
        <taxon>Granulosicoccaceae</taxon>
        <taxon>Granulosicoccus</taxon>
    </lineage>
</organism>
<feature type="binding site" evidence="7">
    <location>
        <position position="193"/>
    </location>
    <ligand>
        <name>UDP-N-acetyl-alpha-D-muramoyl-L-alanyl-D-glutamate</name>
        <dbReference type="ChEBI" id="CHEBI:83900"/>
    </ligand>
</feature>
<dbReference type="PANTHER" id="PTHR23135:SF4">
    <property type="entry name" value="UDP-N-ACETYLMURAMOYL-L-ALANYL-D-GLUTAMATE--2,6-DIAMINOPIMELATE LIGASE MURE HOMOLOG, CHLOROPLASTIC"/>
    <property type="match status" value="1"/>
</dbReference>
<dbReference type="InterPro" id="IPR000713">
    <property type="entry name" value="Mur_ligase_N"/>
</dbReference>
<dbReference type="Gene3D" id="3.90.190.20">
    <property type="entry name" value="Mur ligase, C-terminal domain"/>
    <property type="match status" value="1"/>
</dbReference>
<keyword evidence="13" id="KW-1185">Reference proteome</keyword>
<keyword evidence="7 12" id="KW-0436">Ligase</keyword>
<dbReference type="GO" id="GO:0071555">
    <property type="term" value="P:cell wall organization"/>
    <property type="evidence" value="ECO:0007669"/>
    <property type="project" value="UniProtKB-KW"/>
</dbReference>
<keyword evidence="2 7" id="KW-0132">Cell division</keyword>
<evidence type="ECO:0000256" key="3">
    <source>
        <dbReference type="ARBA" id="ARBA00022960"/>
    </source>
</evidence>
<dbReference type="EC" id="6.3.2.13" evidence="7"/>
<dbReference type="AlphaFoldDB" id="A0A2Z2NWT1"/>
<keyword evidence="7" id="KW-0460">Magnesium</keyword>
<evidence type="ECO:0000256" key="6">
    <source>
        <dbReference type="ARBA" id="ARBA00023316"/>
    </source>
</evidence>
<feature type="domain" description="Mur ligase central" evidence="11">
    <location>
        <begin position="122"/>
        <end position="329"/>
    </location>
</feature>
<dbReference type="InterPro" id="IPR035911">
    <property type="entry name" value="MurE/MurF_N"/>
</dbReference>
<comment type="cofactor">
    <cofactor evidence="7">
        <name>Mg(2+)</name>
        <dbReference type="ChEBI" id="CHEBI:18420"/>
    </cofactor>
</comment>
<keyword evidence="7" id="KW-0963">Cytoplasm</keyword>
<dbReference type="InterPro" id="IPR004101">
    <property type="entry name" value="Mur_ligase_C"/>
</dbReference>
<sequence length="506" mass="53330">MSIASENWTLATLLEGLTDDVLSTQTVSGVCLDSRLIESGDLYLAVGGASTHGMQFAQAAIAAGAMGVACSPEAIEAYTDIVNTLREANIPVLGIQDLDNRCALIAARFYESPDQSLTLIAVTGTDGKTSVCRFIAQALTSTGQACGYIGTLGWGLGDSLHSTELTTPDAVTLRRILARLRDEGATTVALEASSHGLAEGRLDGLSLDVAVLTNLGRDHLDYHKTIDAYRQAKAQLFAWPGLSAMVVNGCDAMGQQLLTSVSGVQQFAYFPTATSDDDASTELVRILADDVIANDNGLQFCLREGNESGVVSSPLLGRFNVDNLLACYGSLRACGVAANQARHSLSVVQPVAGRMERFGKPGATTVVVDFSHTPQALSIAIDAARVHCKGQLWVVFGCGGDRDPGKRAPMAAAAEAADHVVLTDDNPRTERSADIISDALLGFRQPAAVSVIAERAKAIEYAISQAAADDLVLVAGKGHEDYQIIGTTRYPFSDRVEVQAALERVS</sequence>
<evidence type="ECO:0000256" key="2">
    <source>
        <dbReference type="ARBA" id="ARBA00022618"/>
    </source>
</evidence>
<dbReference type="Proteomes" id="UP000250079">
    <property type="component" value="Chromosome"/>
</dbReference>
<evidence type="ECO:0000256" key="4">
    <source>
        <dbReference type="ARBA" id="ARBA00022984"/>
    </source>
</evidence>
<dbReference type="Gene3D" id="3.40.1190.10">
    <property type="entry name" value="Mur-like, catalytic domain"/>
    <property type="match status" value="1"/>
</dbReference>
<dbReference type="UniPathway" id="UPA00219"/>
<dbReference type="NCBIfam" id="TIGR01085">
    <property type="entry name" value="murE"/>
    <property type="match status" value="1"/>
</dbReference>
<comment type="function">
    <text evidence="7">Catalyzes the addition of meso-diaminopimelic acid to the nucleotide precursor UDP-N-acetylmuramoyl-L-alanyl-D-glutamate (UMAG) in the biosynthesis of bacterial cell-wall peptidoglycan.</text>
</comment>
<name>A0A2Z2NWT1_9GAMM</name>
<feature type="binding site" evidence="7">
    <location>
        <position position="32"/>
    </location>
    <ligand>
        <name>UDP-N-acetyl-alpha-D-muramoyl-L-alanyl-D-glutamate</name>
        <dbReference type="ChEBI" id="CHEBI:83900"/>
    </ligand>
</feature>
<protein>
    <recommendedName>
        <fullName evidence="7">UDP-N-acetylmuramoyl-L-alanyl-D-glutamate--2,6-diaminopimelate ligase</fullName>
        <ecNumber evidence="7">6.3.2.13</ecNumber>
    </recommendedName>
    <alternativeName>
        <fullName evidence="7">Meso-A2pm-adding enzyme</fullName>
    </alternativeName>
    <alternativeName>
        <fullName evidence="7">Meso-diaminopimelate-adding enzyme</fullName>
    </alternativeName>
    <alternativeName>
        <fullName evidence="7">UDP-MurNAc-L-Ala-D-Glu:meso-diaminopimelate ligase</fullName>
    </alternativeName>
    <alternativeName>
        <fullName evidence="7">UDP-MurNAc-tripeptide synthetase</fullName>
    </alternativeName>
    <alternativeName>
        <fullName evidence="7">UDP-N-acetylmuramyl-tripeptide synthetase</fullName>
    </alternativeName>
</protein>
<proteinExistence type="inferred from homology"/>
<dbReference type="GO" id="GO:0051301">
    <property type="term" value="P:cell division"/>
    <property type="evidence" value="ECO:0007669"/>
    <property type="project" value="UniProtKB-KW"/>
</dbReference>
<evidence type="ECO:0000259" key="9">
    <source>
        <dbReference type="Pfam" id="PF01225"/>
    </source>
</evidence>
<dbReference type="GO" id="GO:0005737">
    <property type="term" value="C:cytoplasm"/>
    <property type="evidence" value="ECO:0007669"/>
    <property type="project" value="UniProtKB-SubCell"/>
</dbReference>
<keyword evidence="3 7" id="KW-0133">Cell shape</keyword>
<dbReference type="OrthoDB" id="9800958at2"/>
<feature type="binding site" evidence="7">
    <location>
        <begin position="166"/>
        <end position="167"/>
    </location>
    <ligand>
        <name>UDP-N-acetyl-alpha-D-muramoyl-L-alanyl-D-glutamate</name>
        <dbReference type="ChEBI" id="CHEBI:83900"/>
    </ligand>
</feature>
<dbReference type="SUPFAM" id="SSF63418">
    <property type="entry name" value="MurE/MurF N-terminal domain"/>
    <property type="match status" value="1"/>
</dbReference>
<dbReference type="GO" id="GO:0005524">
    <property type="term" value="F:ATP binding"/>
    <property type="evidence" value="ECO:0007669"/>
    <property type="project" value="UniProtKB-UniRule"/>
</dbReference>
<evidence type="ECO:0000256" key="8">
    <source>
        <dbReference type="RuleBase" id="RU004135"/>
    </source>
</evidence>